<evidence type="ECO:0000313" key="3">
    <source>
        <dbReference type="EMBL" id="TGO68102.1"/>
    </source>
</evidence>
<dbReference type="PANTHER" id="PTHR47843:SF2">
    <property type="entry name" value="BTB DOMAIN-CONTAINING PROTEIN"/>
    <property type="match status" value="1"/>
</dbReference>
<proteinExistence type="predicted"/>
<dbReference type="Pfam" id="PF00651">
    <property type="entry name" value="BTB"/>
    <property type="match status" value="1"/>
</dbReference>
<feature type="domain" description="BTB" evidence="2">
    <location>
        <begin position="25"/>
        <end position="94"/>
    </location>
</feature>
<organism evidence="3 4">
    <name type="scientific">Botryotinia narcissicola</name>
    <dbReference type="NCBI Taxonomy" id="278944"/>
    <lineage>
        <taxon>Eukaryota</taxon>
        <taxon>Fungi</taxon>
        <taxon>Dikarya</taxon>
        <taxon>Ascomycota</taxon>
        <taxon>Pezizomycotina</taxon>
        <taxon>Leotiomycetes</taxon>
        <taxon>Helotiales</taxon>
        <taxon>Sclerotiniaceae</taxon>
        <taxon>Botryotinia</taxon>
    </lineage>
</organism>
<evidence type="ECO:0000259" key="2">
    <source>
        <dbReference type="PROSITE" id="PS50097"/>
    </source>
</evidence>
<dbReference type="EMBL" id="PQXJ01000030">
    <property type="protein sequence ID" value="TGO68102.1"/>
    <property type="molecule type" value="Genomic_DNA"/>
</dbReference>
<dbReference type="AlphaFoldDB" id="A0A4Z1J9E8"/>
<keyword evidence="4" id="KW-1185">Reference proteome</keyword>
<evidence type="ECO:0000313" key="4">
    <source>
        <dbReference type="Proteomes" id="UP000297452"/>
    </source>
</evidence>
<accession>A0A4Z1J9E8</accession>
<gene>
    <name evidence="3" type="ORF">BOTNAR_0030g00240</name>
</gene>
<evidence type="ECO:0000256" key="1">
    <source>
        <dbReference type="SAM" id="MobiDB-lite"/>
    </source>
</evidence>
<dbReference type="InterPro" id="IPR011333">
    <property type="entry name" value="SKP1/BTB/POZ_sf"/>
</dbReference>
<dbReference type="Proteomes" id="UP000297452">
    <property type="component" value="Unassembled WGS sequence"/>
</dbReference>
<reference evidence="3 4" key="1">
    <citation type="submission" date="2017-12" db="EMBL/GenBank/DDBJ databases">
        <title>Comparative genomics of Botrytis spp.</title>
        <authorList>
            <person name="Valero-Jimenez C.A."/>
            <person name="Tapia P."/>
            <person name="Veloso J."/>
            <person name="Silva-Moreno E."/>
            <person name="Staats M."/>
            <person name="Valdes J.H."/>
            <person name="Van Kan J.A.L."/>
        </authorList>
    </citation>
    <scope>NUCLEOTIDE SEQUENCE [LARGE SCALE GENOMIC DNA]</scope>
    <source>
        <strain evidence="3 4">MUCL2120</strain>
    </source>
</reference>
<name>A0A4Z1J9E8_9HELO</name>
<dbReference type="STRING" id="278944.A0A4Z1J9E8"/>
<dbReference type="PROSITE" id="PS50097">
    <property type="entry name" value="BTB"/>
    <property type="match status" value="1"/>
</dbReference>
<dbReference type="SUPFAM" id="SSF54695">
    <property type="entry name" value="POZ domain"/>
    <property type="match status" value="1"/>
</dbReference>
<comment type="caution">
    <text evidence="3">The sequence shown here is derived from an EMBL/GenBank/DDBJ whole genome shotgun (WGS) entry which is preliminary data.</text>
</comment>
<dbReference type="Gene3D" id="3.30.710.10">
    <property type="entry name" value="Potassium Channel Kv1.1, Chain A"/>
    <property type="match status" value="1"/>
</dbReference>
<dbReference type="InterPro" id="IPR000210">
    <property type="entry name" value="BTB/POZ_dom"/>
</dbReference>
<dbReference type="PANTHER" id="PTHR47843">
    <property type="entry name" value="BTB DOMAIN-CONTAINING PROTEIN-RELATED"/>
    <property type="match status" value="1"/>
</dbReference>
<feature type="region of interest" description="Disordered" evidence="1">
    <location>
        <begin position="247"/>
        <end position="269"/>
    </location>
</feature>
<dbReference type="SMART" id="SM00225">
    <property type="entry name" value="BTB"/>
    <property type="match status" value="1"/>
</dbReference>
<protein>
    <recommendedName>
        <fullName evidence="2">BTB domain-containing protein</fullName>
    </recommendedName>
</protein>
<dbReference type="CDD" id="cd18186">
    <property type="entry name" value="BTB_POZ_ZBTB_KLHL-like"/>
    <property type="match status" value="1"/>
</dbReference>
<dbReference type="OrthoDB" id="6359816at2759"/>
<feature type="compositionally biased region" description="Basic and acidic residues" evidence="1">
    <location>
        <begin position="259"/>
        <end position="269"/>
    </location>
</feature>
<sequence length="285" mass="32790">MASTTLAGTPVPVKSPAFEATLGTEFVKLIVGPGRKEFAVHKKLIYDSCDYFRKAFCGPFKEAGEGIIYLIEDSADAMELFVEWLYRGKIDSGRTHAHFNTLIKLYLSTEKWCLYDLGNTVIDNITSLLWFAGNLQFGYCYLHPDMVNHIWNETGEKSPFRRLCIEQLVWDYWEGDKVKITPNKDTLSQIWKICRNHHDFFCEFFAYYQDFSRDETPPIPGEPSVSSNDDGSIRIFKNCKFHRHGKGEECEKPTQVAEEQTHSSKAQRHDFFAELTPIKNANDDA</sequence>